<dbReference type="PANTHER" id="PTHR10887:SF364">
    <property type="entry name" value="REGULATOR OF NONSENSE TRANSCRIPTS 1"/>
    <property type="match status" value="1"/>
</dbReference>
<dbReference type="CDD" id="cd18808">
    <property type="entry name" value="SF1_C_Upf1"/>
    <property type="match status" value="1"/>
</dbReference>
<evidence type="ECO:0000256" key="2">
    <source>
        <dbReference type="ARBA" id="ARBA00007913"/>
    </source>
</evidence>
<protein>
    <recommendedName>
        <fullName evidence="3">DNA helicase</fullName>
        <ecNumber evidence="3">3.6.4.12</ecNumber>
    </recommendedName>
</protein>
<evidence type="ECO:0000313" key="16">
    <source>
        <dbReference type="Proteomes" id="UP001168821"/>
    </source>
</evidence>
<dbReference type="PANTHER" id="PTHR10887">
    <property type="entry name" value="DNA2/NAM7 HELICASE FAMILY"/>
    <property type="match status" value="1"/>
</dbReference>
<keyword evidence="9" id="KW-0347">Helicase</keyword>
<dbReference type="PROSITE" id="PS51997">
    <property type="entry name" value="UPF1_CH_RICH"/>
    <property type="match status" value="1"/>
</dbReference>
<feature type="region of interest" description="C3H" evidence="12">
    <location>
        <begin position="115"/>
        <end position="147"/>
    </location>
</feature>
<dbReference type="InterPro" id="IPR041677">
    <property type="entry name" value="DNA2/NAM7_AAA_11"/>
</dbReference>
<evidence type="ECO:0000313" key="15">
    <source>
        <dbReference type="EMBL" id="KAJ3620922.1"/>
    </source>
</evidence>
<keyword evidence="11" id="KW-0067">ATP-binding</keyword>
<name>A0AA38HI34_9CUCU</name>
<dbReference type="Proteomes" id="UP001168821">
    <property type="component" value="Unassembled WGS sequence"/>
</dbReference>
<proteinExistence type="inferred from homology"/>
<comment type="subcellular location">
    <subcellularLocation>
        <location evidence="1">Cytoplasm</location>
    </subcellularLocation>
</comment>
<keyword evidence="8" id="KW-0378">Hydrolase</keyword>
<evidence type="ECO:0000256" key="1">
    <source>
        <dbReference type="ARBA" id="ARBA00004496"/>
    </source>
</evidence>
<dbReference type="EC" id="3.6.4.12" evidence="3"/>
<dbReference type="AlphaFoldDB" id="A0AA38HI34"/>
<keyword evidence="6" id="KW-0547">Nucleotide-binding</keyword>
<dbReference type="GO" id="GO:0000184">
    <property type="term" value="P:nuclear-transcribed mRNA catabolic process, nonsense-mediated decay"/>
    <property type="evidence" value="ECO:0007669"/>
    <property type="project" value="InterPro"/>
</dbReference>
<reference evidence="15" key="1">
    <citation type="journal article" date="2023" name="G3 (Bethesda)">
        <title>Whole genome assemblies of Zophobas morio and Tenebrio molitor.</title>
        <authorList>
            <person name="Kaur S."/>
            <person name="Stinson S.A."/>
            <person name="diCenzo G.C."/>
        </authorList>
    </citation>
    <scope>NUCLEOTIDE SEQUENCE</scope>
    <source>
        <strain evidence="15">QUZm001</strain>
    </source>
</reference>
<dbReference type="InterPro" id="IPR045055">
    <property type="entry name" value="DNA2/NAM7-like"/>
</dbReference>
<dbReference type="Gene3D" id="2.40.30.230">
    <property type="match status" value="1"/>
</dbReference>
<evidence type="ECO:0000256" key="11">
    <source>
        <dbReference type="ARBA" id="ARBA00022840"/>
    </source>
</evidence>
<evidence type="ECO:0000256" key="10">
    <source>
        <dbReference type="ARBA" id="ARBA00022833"/>
    </source>
</evidence>
<sequence>MNHKHKLEAPLPFLDVGFQGDTQGSQYEYKDFSLPTQTQVDLTQSTQLEGNYTSQFQHSGIPYKNYACNAPGNESASSIMHGMDDIANALTELNFDDVNEEEEHLPLKDLPPHSCLYCGIHNPASVVCCLTCHKWFCNSRGNTSASHIINHLVRAKHKEVILHADSPLGDTILECYNCGCRNVFLLGFIPAKSDSVVVLLCRNPCANQVNFKETSWDLSQWMPLIDDRCFLPWLVKVPSEQEQLRARQISMEQIHKLEELWKNEPEALLDDLKKPGADEEPQHVLLRYEDAYQYQNVFGPLVKLEADFDKKLKESQTQRNITVRWDVLLNKKKAAYFKLNARDELRLMPGDELRLSYLGELANHWEGIGHVFKVPNNYGEEVGLELRSSHGCPSEITQNFCVDFVWKATSFDRMQNAMKKFALDEQCVSGYIYHRLLGHDLEPQVIKCTLPKRSSSLLFFINFSAIDCFIRFSAPGLPELNHSQVSAVKTVLQKPLSLIQGPPGTGKTVTSASIVYHLASRNQGQVLVCAPSNIAVDQLAEKIHRTGLKVVRVCAKSREAIDSPVSFLALHNQVRNMDGGIELQKLQQLRDDQGELSSADEKRYNNLKRTCERELLKNADVICCTCVGAGDARRLTFFAQLFLFRLTVPCRLQNMKFRFVLVDESTQATEPECLIPVVSSARQVVLVGDHCQLGPIVMCKAAAKAGLSQSLFERLVVLGIRPIRLQVQYRMHPCLSRFPSNTFYEGSLQNGVTAQERILFDLKFPWPRVDNPMFFYYTIGSEEISSSGTSYLNRTEAANVEKCVTQFLNAGVQPYQIGVITPYEGQRAFVVQYMQYHGALPSKLYLEVEVASVDAFQGREKDFIIVSCVRSNEHQGIGFLNDPRRLNVALTRAKYGIIIIGNPKVLAKQPLWNSLLCEYKENDCLVEGPLNNLKICAMQIAKPRISKRYAYQGGYFCLQEQASQVPSLPVQPVYNGVAHPSKNGPDVDPANSFFYTRDHIGFIGPEGPQTSPHFPVWFLVSPLYPLYRVSFGLGADNYVYAAVTEHVPPSLLEVQSQSGASQAFNKPTRSKNKSKISSKTQTLSSQLCQSQLSQLTQFTQERSYETQTQLSQAEISGLSQDGITK</sequence>
<dbReference type="CDD" id="cd18039">
    <property type="entry name" value="DEXXQc_UPF1"/>
    <property type="match status" value="1"/>
</dbReference>
<evidence type="ECO:0000256" key="13">
    <source>
        <dbReference type="SAM" id="MobiDB-lite"/>
    </source>
</evidence>
<dbReference type="Pfam" id="PF09416">
    <property type="entry name" value="UPF1_Zn_bind"/>
    <property type="match status" value="1"/>
</dbReference>
<dbReference type="GO" id="GO:0003724">
    <property type="term" value="F:RNA helicase activity"/>
    <property type="evidence" value="ECO:0007669"/>
    <property type="project" value="InterPro"/>
</dbReference>
<dbReference type="CDD" id="cd21400">
    <property type="entry name" value="ZBD_UPF1-like"/>
    <property type="match status" value="1"/>
</dbReference>
<gene>
    <name evidence="15" type="ORF">Zmor_008642</name>
</gene>
<evidence type="ECO:0000256" key="4">
    <source>
        <dbReference type="ARBA" id="ARBA00022490"/>
    </source>
</evidence>
<dbReference type="FunFam" id="3.40.50.300:FF:000097">
    <property type="entry name" value="Regulator of nonsense transcripts 1"/>
    <property type="match status" value="1"/>
</dbReference>
<keyword evidence="10 12" id="KW-0862">Zinc</keyword>
<feature type="region of interest" description="Disordered" evidence="13">
    <location>
        <begin position="1058"/>
        <end position="1084"/>
    </location>
</feature>
<dbReference type="Pfam" id="PF13086">
    <property type="entry name" value="AAA_11"/>
    <property type="match status" value="1"/>
</dbReference>
<dbReference type="CDD" id="cd21407">
    <property type="entry name" value="1B_UPF1-like"/>
    <property type="match status" value="1"/>
</dbReference>
<keyword evidence="16" id="KW-1185">Reference proteome</keyword>
<comment type="similarity">
    <text evidence="2">Belongs to the DNA2/NAM7 helicase family.</text>
</comment>
<dbReference type="SUPFAM" id="SSF52540">
    <property type="entry name" value="P-loop containing nucleoside triphosphate hydrolases"/>
    <property type="match status" value="1"/>
</dbReference>
<dbReference type="Pfam" id="PF18141">
    <property type="entry name" value="UPF1_1B_dom"/>
    <property type="match status" value="1"/>
</dbReference>
<evidence type="ECO:0000256" key="3">
    <source>
        <dbReference type="ARBA" id="ARBA00012551"/>
    </source>
</evidence>
<dbReference type="GO" id="GO:0008270">
    <property type="term" value="F:zinc ion binding"/>
    <property type="evidence" value="ECO:0007669"/>
    <property type="project" value="UniProtKB-UniRule"/>
</dbReference>
<dbReference type="GO" id="GO:0005524">
    <property type="term" value="F:ATP binding"/>
    <property type="evidence" value="ECO:0007669"/>
    <property type="project" value="UniProtKB-KW"/>
</dbReference>
<dbReference type="InterPro" id="IPR018999">
    <property type="entry name" value="UPF1_CH/ZBD"/>
</dbReference>
<evidence type="ECO:0000256" key="9">
    <source>
        <dbReference type="ARBA" id="ARBA00022806"/>
    </source>
</evidence>
<dbReference type="Pfam" id="PF13604">
    <property type="entry name" value="AAA_30"/>
    <property type="match status" value="1"/>
</dbReference>
<feature type="compositionally biased region" description="Polar residues" evidence="13">
    <location>
        <begin position="1058"/>
        <end position="1067"/>
    </location>
</feature>
<dbReference type="Gene3D" id="6.10.140.1240">
    <property type="match status" value="1"/>
</dbReference>
<evidence type="ECO:0000256" key="5">
    <source>
        <dbReference type="ARBA" id="ARBA00022723"/>
    </source>
</evidence>
<dbReference type="GO" id="GO:0016787">
    <property type="term" value="F:hydrolase activity"/>
    <property type="evidence" value="ECO:0007669"/>
    <property type="project" value="UniProtKB-KW"/>
</dbReference>
<dbReference type="GO" id="GO:0005737">
    <property type="term" value="C:cytoplasm"/>
    <property type="evidence" value="ECO:0007669"/>
    <property type="project" value="UniProtKB-SubCell"/>
</dbReference>
<feature type="region of interest" description="C4" evidence="12">
    <location>
        <begin position="175"/>
        <end position="205"/>
    </location>
</feature>
<dbReference type="Pfam" id="PF13087">
    <property type="entry name" value="AAA_12"/>
    <property type="match status" value="1"/>
</dbReference>
<feature type="region of interest" description="CC/SHH/C" evidence="12">
    <location>
        <begin position="129"/>
        <end position="157"/>
    </location>
</feature>
<dbReference type="EMBL" id="JALNTZ010002062">
    <property type="protein sequence ID" value="KAJ3620922.1"/>
    <property type="molecule type" value="Genomic_DNA"/>
</dbReference>
<feature type="domain" description="Upf1" evidence="14">
    <location>
        <begin position="107"/>
        <end position="264"/>
    </location>
</feature>
<organism evidence="15 16">
    <name type="scientific">Zophobas morio</name>
    <dbReference type="NCBI Taxonomy" id="2755281"/>
    <lineage>
        <taxon>Eukaryota</taxon>
        <taxon>Metazoa</taxon>
        <taxon>Ecdysozoa</taxon>
        <taxon>Arthropoda</taxon>
        <taxon>Hexapoda</taxon>
        <taxon>Insecta</taxon>
        <taxon>Pterygota</taxon>
        <taxon>Neoptera</taxon>
        <taxon>Endopterygota</taxon>
        <taxon>Coleoptera</taxon>
        <taxon>Polyphaga</taxon>
        <taxon>Cucujiformia</taxon>
        <taxon>Tenebrionidae</taxon>
        <taxon>Zophobas</taxon>
    </lineage>
</organism>
<dbReference type="GO" id="GO:0003723">
    <property type="term" value="F:RNA binding"/>
    <property type="evidence" value="ECO:0007669"/>
    <property type="project" value="InterPro"/>
</dbReference>
<evidence type="ECO:0000256" key="6">
    <source>
        <dbReference type="ARBA" id="ARBA00022741"/>
    </source>
</evidence>
<evidence type="ECO:0000256" key="7">
    <source>
        <dbReference type="ARBA" id="ARBA00022771"/>
    </source>
</evidence>
<accession>A0AA38HI34</accession>
<dbReference type="InterPro" id="IPR041679">
    <property type="entry name" value="DNA2/NAM7-like_C"/>
</dbReference>
<keyword evidence="7 12" id="KW-0863">Zinc-finger</keyword>
<dbReference type="InterPro" id="IPR047187">
    <property type="entry name" value="SF1_C_Upf1"/>
</dbReference>
<dbReference type="GO" id="GO:0003678">
    <property type="term" value="F:DNA helicase activity"/>
    <property type="evidence" value="ECO:0007669"/>
    <property type="project" value="UniProtKB-EC"/>
</dbReference>
<evidence type="ECO:0000259" key="14">
    <source>
        <dbReference type="PROSITE" id="PS51997"/>
    </source>
</evidence>
<dbReference type="InterPro" id="IPR027417">
    <property type="entry name" value="P-loop_NTPase"/>
</dbReference>
<keyword evidence="4" id="KW-0963">Cytoplasm</keyword>
<evidence type="ECO:0000256" key="8">
    <source>
        <dbReference type="ARBA" id="ARBA00022801"/>
    </source>
</evidence>
<keyword evidence="5 12" id="KW-0479">Metal-binding</keyword>
<evidence type="ECO:0000256" key="12">
    <source>
        <dbReference type="PROSITE-ProRule" id="PRU01341"/>
    </source>
</evidence>
<dbReference type="Gene3D" id="3.40.50.300">
    <property type="entry name" value="P-loop containing nucleotide triphosphate hydrolases"/>
    <property type="match status" value="2"/>
</dbReference>
<comment type="caution">
    <text evidence="15">The sequence shown here is derived from an EMBL/GenBank/DDBJ whole genome shotgun (WGS) entry which is preliminary data.</text>
</comment>
<dbReference type="InterPro" id="IPR040812">
    <property type="entry name" value="UPF1_1B_dom"/>
</dbReference>